<dbReference type="Pfam" id="PF17147">
    <property type="entry name" value="PFOR_II"/>
    <property type="match status" value="1"/>
</dbReference>
<comment type="caution">
    <text evidence="2">The sequence shown here is derived from an EMBL/GenBank/DDBJ whole genome shotgun (WGS) entry which is preliminary data.</text>
</comment>
<name>X1R8B7_9ZZZZ</name>
<gene>
    <name evidence="2" type="ORF">S06H3_67050</name>
</gene>
<feature type="domain" description="Pyruvate:ferredoxin oxidoreductase core" evidence="1">
    <location>
        <begin position="2"/>
        <end position="36"/>
    </location>
</feature>
<accession>X1R8B7</accession>
<dbReference type="EMBL" id="BARV01046127">
    <property type="protein sequence ID" value="GAI63271.1"/>
    <property type="molecule type" value="Genomic_DNA"/>
</dbReference>
<protein>
    <recommendedName>
        <fullName evidence="1">Pyruvate:ferredoxin oxidoreductase core domain-containing protein</fullName>
    </recommendedName>
</protein>
<dbReference type="AlphaFoldDB" id="X1R8B7"/>
<proteinExistence type="predicted"/>
<dbReference type="SUPFAM" id="SSF52922">
    <property type="entry name" value="TK C-terminal domain-like"/>
    <property type="match status" value="1"/>
</dbReference>
<organism evidence="2">
    <name type="scientific">marine sediment metagenome</name>
    <dbReference type="NCBI Taxonomy" id="412755"/>
    <lineage>
        <taxon>unclassified sequences</taxon>
        <taxon>metagenomes</taxon>
        <taxon>ecological metagenomes</taxon>
    </lineage>
</organism>
<feature type="non-terminal residue" evidence="2">
    <location>
        <position position="1"/>
    </location>
</feature>
<feature type="non-terminal residue" evidence="2">
    <location>
        <position position="36"/>
    </location>
</feature>
<dbReference type="InterPro" id="IPR033412">
    <property type="entry name" value="PFOR_II"/>
</dbReference>
<sequence length="36" mass="3844">LTSGSATGTARTVIDTKRAEGLKVGLVKLRVFRPFP</sequence>
<dbReference type="InterPro" id="IPR009014">
    <property type="entry name" value="Transketo_C/PFOR_II"/>
</dbReference>
<evidence type="ECO:0000313" key="2">
    <source>
        <dbReference type="EMBL" id="GAI63271.1"/>
    </source>
</evidence>
<reference evidence="2" key="1">
    <citation type="journal article" date="2014" name="Front. Microbiol.">
        <title>High frequency of phylogenetically diverse reductive dehalogenase-homologous genes in deep subseafloor sedimentary metagenomes.</title>
        <authorList>
            <person name="Kawai M."/>
            <person name="Futagami T."/>
            <person name="Toyoda A."/>
            <person name="Takaki Y."/>
            <person name="Nishi S."/>
            <person name="Hori S."/>
            <person name="Arai W."/>
            <person name="Tsubouchi T."/>
            <person name="Morono Y."/>
            <person name="Uchiyama I."/>
            <person name="Ito T."/>
            <person name="Fujiyama A."/>
            <person name="Inagaki F."/>
            <person name="Takami H."/>
        </authorList>
    </citation>
    <scope>NUCLEOTIDE SEQUENCE</scope>
    <source>
        <strain evidence="2">Expedition CK06-06</strain>
    </source>
</reference>
<evidence type="ECO:0000259" key="1">
    <source>
        <dbReference type="Pfam" id="PF17147"/>
    </source>
</evidence>
<dbReference type="Gene3D" id="3.40.50.920">
    <property type="match status" value="1"/>
</dbReference>